<evidence type="ECO:0000313" key="2">
    <source>
        <dbReference type="Proteomes" id="UP000005536"/>
    </source>
</evidence>
<protein>
    <submittedName>
        <fullName evidence="1">Uncharacterized protein</fullName>
    </submittedName>
</protein>
<evidence type="ECO:0000313" key="1">
    <source>
        <dbReference type="EMBL" id="EFE50344.1"/>
    </source>
</evidence>
<organism evidence="1 2">
    <name type="scientific">Neisseria elongata subsp. glycolytica ATCC 29315</name>
    <dbReference type="NCBI Taxonomy" id="546263"/>
    <lineage>
        <taxon>Bacteria</taxon>
        <taxon>Pseudomonadati</taxon>
        <taxon>Pseudomonadota</taxon>
        <taxon>Betaproteobacteria</taxon>
        <taxon>Neisseriales</taxon>
        <taxon>Neisseriaceae</taxon>
        <taxon>Neisseria</taxon>
    </lineage>
</organism>
<accession>D4DP56</accession>
<name>D4DP56_NEIEG</name>
<dbReference type="AlphaFoldDB" id="D4DP56"/>
<comment type="caution">
    <text evidence="1">The sequence shown here is derived from an EMBL/GenBank/DDBJ whole genome shotgun (WGS) entry which is preliminary data.</text>
</comment>
<proteinExistence type="predicted"/>
<dbReference type="Proteomes" id="UP000005536">
    <property type="component" value="Unassembled WGS sequence"/>
</dbReference>
<gene>
    <name evidence="1" type="ORF">NEIELOOT_00841</name>
</gene>
<dbReference type="EMBL" id="ADBF01000022">
    <property type="protein sequence ID" value="EFE50344.1"/>
    <property type="molecule type" value="Genomic_DNA"/>
</dbReference>
<reference evidence="1 2" key="1">
    <citation type="submission" date="2010-02" db="EMBL/GenBank/DDBJ databases">
        <authorList>
            <person name="Weinstock G."/>
            <person name="Sodergren E."/>
            <person name="Clifton S."/>
            <person name="Fulton L."/>
            <person name="Fulton B."/>
            <person name="Courtney L."/>
            <person name="Fronick C."/>
            <person name="Harrison M."/>
            <person name="Strong C."/>
            <person name="Farmer C."/>
            <person name="Delahaunty K."/>
            <person name="Markovic C."/>
            <person name="Hall O."/>
            <person name="Minx P."/>
            <person name="Tomlinson C."/>
            <person name="Mitreva M."/>
            <person name="Nelson J."/>
            <person name="Hou S."/>
            <person name="Wollam A."/>
            <person name="Pepin K.H."/>
            <person name="Johnson M."/>
            <person name="Bhonagiri V."/>
            <person name="Zhang X."/>
            <person name="Suruliraj S."/>
            <person name="Warren W."/>
            <person name="Chinwalla A."/>
            <person name="Mardis E.R."/>
            <person name="Wilson R.K."/>
        </authorList>
    </citation>
    <scope>NUCLEOTIDE SEQUENCE [LARGE SCALE GENOMIC DNA]</scope>
    <source>
        <strain evidence="1 2">ATCC 29315</strain>
    </source>
</reference>
<sequence>MFLPTYRRSLYSLQRFLPSFFYQHFSFARPTGLLLRNFDGLSVIFLRTPSFYIPKTMRRRQSNRPV</sequence>